<dbReference type="InterPro" id="IPR001497">
    <property type="entry name" value="MethylDNA_cys_MeTrfase_AS"/>
</dbReference>
<comment type="catalytic activity">
    <reaction evidence="1">
        <text>a 4-O-methyl-thymidine in DNA + L-cysteinyl-[protein] = a thymidine in DNA + S-methyl-L-cysteinyl-[protein]</text>
        <dbReference type="Rhea" id="RHEA:53428"/>
        <dbReference type="Rhea" id="RHEA-COMP:10131"/>
        <dbReference type="Rhea" id="RHEA-COMP:10132"/>
        <dbReference type="Rhea" id="RHEA-COMP:13555"/>
        <dbReference type="Rhea" id="RHEA-COMP:13556"/>
        <dbReference type="ChEBI" id="CHEBI:29950"/>
        <dbReference type="ChEBI" id="CHEBI:82612"/>
        <dbReference type="ChEBI" id="CHEBI:137386"/>
        <dbReference type="ChEBI" id="CHEBI:137387"/>
        <dbReference type="EC" id="2.1.1.63"/>
    </reaction>
</comment>
<evidence type="ECO:0000256" key="6">
    <source>
        <dbReference type="ARBA" id="ARBA00022763"/>
    </source>
</evidence>
<dbReference type="InterPro" id="IPR036217">
    <property type="entry name" value="MethylDNA_cys_MeTrfase_DNAb"/>
</dbReference>
<feature type="domain" description="Methylguanine DNA methyltransferase ribonuclease-like" evidence="10">
    <location>
        <begin position="11"/>
        <end position="61"/>
    </location>
</feature>
<evidence type="ECO:0000256" key="2">
    <source>
        <dbReference type="ARBA" id="ARBA00008711"/>
    </source>
</evidence>
<dbReference type="NCBIfam" id="TIGR00589">
    <property type="entry name" value="ogt"/>
    <property type="match status" value="1"/>
</dbReference>
<evidence type="ECO:0000256" key="8">
    <source>
        <dbReference type="ARBA" id="ARBA00049348"/>
    </source>
</evidence>
<dbReference type="Pfam" id="PF02870">
    <property type="entry name" value="Methyltransf_1N"/>
    <property type="match status" value="1"/>
</dbReference>
<accession>A0A429ZWS4</accession>
<evidence type="ECO:0000256" key="7">
    <source>
        <dbReference type="ARBA" id="ARBA00023204"/>
    </source>
</evidence>
<evidence type="ECO:0000259" key="10">
    <source>
        <dbReference type="Pfam" id="PF02870"/>
    </source>
</evidence>
<comment type="similarity">
    <text evidence="2">Belongs to the MGMT family.</text>
</comment>
<keyword evidence="5" id="KW-0808">Transferase</keyword>
<dbReference type="GO" id="GO:0006281">
    <property type="term" value="P:DNA repair"/>
    <property type="evidence" value="ECO:0007669"/>
    <property type="project" value="UniProtKB-KW"/>
</dbReference>
<dbReference type="InterPro" id="IPR014048">
    <property type="entry name" value="MethylDNA_cys_MeTrfase_DNA-bd"/>
</dbReference>
<dbReference type="Proteomes" id="UP000287857">
    <property type="component" value="Unassembled WGS sequence"/>
</dbReference>
<dbReference type="FunFam" id="1.10.10.10:FF:000214">
    <property type="entry name" value="Methylated-DNA--protein-cysteine methyltransferase"/>
    <property type="match status" value="1"/>
</dbReference>
<gene>
    <name evidence="11" type="ORF">CBF37_08665</name>
</gene>
<dbReference type="SUPFAM" id="SSF46767">
    <property type="entry name" value="Methylated DNA-protein cysteine methyltransferase, C-terminal domain"/>
    <property type="match status" value="1"/>
</dbReference>
<dbReference type="EC" id="2.1.1.63" evidence="3"/>
<evidence type="ECO:0000256" key="5">
    <source>
        <dbReference type="ARBA" id="ARBA00022679"/>
    </source>
</evidence>
<feature type="domain" description="Methylated-DNA-[protein]-cysteine S-methyltransferase DNA binding" evidence="9">
    <location>
        <begin position="68"/>
        <end position="151"/>
    </location>
</feature>
<organism evidence="11 12">
    <name type="scientific">Vagococcus vulneris</name>
    <dbReference type="NCBI Taxonomy" id="1977869"/>
    <lineage>
        <taxon>Bacteria</taxon>
        <taxon>Bacillati</taxon>
        <taxon>Bacillota</taxon>
        <taxon>Bacilli</taxon>
        <taxon>Lactobacillales</taxon>
        <taxon>Enterococcaceae</taxon>
        <taxon>Vagococcus</taxon>
    </lineage>
</organism>
<keyword evidence="7" id="KW-0234">DNA repair</keyword>
<dbReference type="OrthoDB" id="9802228at2"/>
<dbReference type="Gene3D" id="3.30.160.70">
    <property type="entry name" value="Methylated DNA-protein cysteine methyltransferase domain"/>
    <property type="match status" value="1"/>
</dbReference>
<protein>
    <recommendedName>
        <fullName evidence="3">methylated-DNA--[protein]-cysteine S-methyltransferase</fullName>
        <ecNumber evidence="3">2.1.1.63</ecNumber>
    </recommendedName>
</protein>
<evidence type="ECO:0000256" key="1">
    <source>
        <dbReference type="ARBA" id="ARBA00001286"/>
    </source>
</evidence>
<reference evidence="11 12" key="1">
    <citation type="submission" date="2017-05" db="EMBL/GenBank/DDBJ databases">
        <title>Vagococcus spp. assemblies.</title>
        <authorList>
            <person name="Gulvik C.A."/>
        </authorList>
    </citation>
    <scope>NUCLEOTIDE SEQUENCE [LARGE SCALE GENOMIC DNA]</scope>
    <source>
        <strain evidence="11 12">SS1995</strain>
    </source>
</reference>
<evidence type="ECO:0000259" key="9">
    <source>
        <dbReference type="Pfam" id="PF01035"/>
    </source>
</evidence>
<evidence type="ECO:0000256" key="3">
    <source>
        <dbReference type="ARBA" id="ARBA00011918"/>
    </source>
</evidence>
<sequence>MLTFKIEPTTIYINAEHNAITTLSFTPLKKHSTNDNSILTEFSNELTLYFNGNLKSFKTPFLIKNGTQFQKKVWLSLKEIPYGETRTYQDIANMVGSPKAYQAVGQALRLNPLPILLPCHRVIKKSGEVSGFFGASSDGLTIKKYLLDLEKKNL</sequence>
<evidence type="ECO:0000256" key="4">
    <source>
        <dbReference type="ARBA" id="ARBA00022603"/>
    </source>
</evidence>
<evidence type="ECO:0000313" key="12">
    <source>
        <dbReference type="Proteomes" id="UP000287857"/>
    </source>
</evidence>
<dbReference type="PROSITE" id="PS00374">
    <property type="entry name" value="MGMT"/>
    <property type="match status" value="1"/>
</dbReference>
<evidence type="ECO:0000313" key="11">
    <source>
        <dbReference type="EMBL" id="RST98230.1"/>
    </source>
</evidence>
<dbReference type="EMBL" id="NGJS01000012">
    <property type="protein sequence ID" value="RST98230.1"/>
    <property type="molecule type" value="Genomic_DNA"/>
</dbReference>
<dbReference type="AlphaFoldDB" id="A0A429ZWS4"/>
<dbReference type="PANTHER" id="PTHR10815">
    <property type="entry name" value="METHYLATED-DNA--PROTEIN-CYSTEINE METHYLTRANSFERASE"/>
    <property type="match status" value="1"/>
</dbReference>
<dbReference type="PANTHER" id="PTHR10815:SF13">
    <property type="entry name" value="METHYLATED-DNA--PROTEIN-CYSTEINE METHYLTRANSFERASE"/>
    <property type="match status" value="1"/>
</dbReference>
<name>A0A429ZWS4_9ENTE</name>
<proteinExistence type="inferred from homology"/>
<keyword evidence="12" id="KW-1185">Reference proteome</keyword>
<dbReference type="RefSeq" id="WP_125984353.1">
    <property type="nucleotide sequence ID" value="NZ_NGJS01000012.1"/>
</dbReference>
<dbReference type="Pfam" id="PF01035">
    <property type="entry name" value="DNA_binding_1"/>
    <property type="match status" value="1"/>
</dbReference>
<dbReference type="InterPro" id="IPR008332">
    <property type="entry name" value="MethylG_MeTrfase_N"/>
</dbReference>
<comment type="catalytic activity">
    <reaction evidence="8">
        <text>a 6-O-methyl-2'-deoxyguanosine in DNA + L-cysteinyl-[protein] = S-methyl-L-cysteinyl-[protein] + a 2'-deoxyguanosine in DNA</text>
        <dbReference type="Rhea" id="RHEA:24000"/>
        <dbReference type="Rhea" id="RHEA-COMP:10131"/>
        <dbReference type="Rhea" id="RHEA-COMP:10132"/>
        <dbReference type="Rhea" id="RHEA-COMP:11367"/>
        <dbReference type="Rhea" id="RHEA-COMP:11368"/>
        <dbReference type="ChEBI" id="CHEBI:29950"/>
        <dbReference type="ChEBI" id="CHEBI:82612"/>
        <dbReference type="ChEBI" id="CHEBI:85445"/>
        <dbReference type="ChEBI" id="CHEBI:85448"/>
        <dbReference type="EC" id="2.1.1.63"/>
    </reaction>
</comment>
<comment type="caution">
    <text evidence="11">The sequence shown here is derived from an EMBL/GenBank/DDBJ whole genome shotgun (WGS) entry which is preliminary data.</text>
</comment>
<keyword evidence="4" id="KW-0489">Methyltransferase</keyword>
<dbReference type="Gene3D" id="1.10.10.10">
    <property type="entry name" value="Winged helix-like DNA-binding domain superfamily/Winged helix DNA-binding domain"/>
    <property type="match status" value="1"/>
</dbReference>
<dbReference type="InterPro" id="IPR036388">
    <property type="entry name" value="WH-like_DNA-bd_sf"/>
</dbReference>
<dbReference type="GO" id="GO:0032259">
    <property type="term" value="P:methylation"/>
    <property type="evidence" value="ECO:0007669"/>
    <property type="project" value="UniProtKB-KW"/>
</dbReference>
<dbReference type="GO" id="GO:0003908">
    <property type="term" value="F:methylated-DNA-[protein]-cysteine S-methyltransferase activity"/>
    <property type="evidence" value="ECO:0007669"/>
    <property type="project" value="UniProtKB-EC"/>
</dbReference>
<keyword evidence="6" id="KW-0227">DNA damage</keyword>
<dbReference type="CDD" id="cd06445">
    <property type="entry name" value="ATase"/>
    <property type="match status" value="1"/>
</dbReference>